<dbReference type="AlphaFoldDB" id="A0AAD9JFD6"/>
<reference evidence="2" key="1">
    <citation type="journal article" date="2023" name="Mol. Biol. Evol.">
        <title>Third-Generation Sequencing Reveals the Adaptive Role of the Epigenome in Three Deep-Sea Polychaetes.</title>
        <authorList>
            <person name="Perez M."/>
            <person name="Aroh O."/>
            <person name="Sun Y."/>
            <person name="Lan Y."/>
            <person name="Juniper S.K."/>
            <person name="Young C.R."/>
            <person name="Angers B."/>
            <person name="Qian P.Y."/>
        </authorList>
    </citation>
    <scope>NUCLEOTIDE SEQUENCE</scope>
    <source>
        <strain evidence="2">P08H-3</strain>
    </source>
</reference>
<sequence length="201" mass="22444">MMSSADYVAMDTVSEGMDAPSRPRSYNPGLGSPTLEAIGRRSVRSRPSSATTPTLAFSQRKVREINDPILQILHQLHKIIYITQLPPTLSPNPRRRIIGRYKRLLTGSRDAIDVDFGNIELLPTSSKSESSLVQREKITPTEQNADDYMESGNGVCLTYDEMQNVIERVLVETGYYDFTSPVRHQTVASGTLRSLSVPYHS</sequence>
<feature type="compositionally biased region" description="Polar residues" evidence="1">
    <location>
        <begin position="45"/>
        <end position="55"/>
    </location>
</feature>
<evidence type="ECO:0000313" key="2">
    <source>
        <dbReference type="EMBL" id="KAK2152164.1"/>
    </source>
</evidence>
<dbReference type="EMBL" id="JAODUP010000338">
    <property type="protein sequence ID" value="KAK2152164.1"/>
    <property type="molecule type" value="Genomic_DNA"/>
</dbReference>
<protein>
    <submittedName>
        <fullName evidence="2">Uncharacterized protein</fullName>
    </submittedName>
</protein>
<organism evidence="2 3">
    <name type="scientific">Paralvinella palmiformis</name>
    <dbReference type="NCBI Taxonomy" id="53620"/>
    <lineage>
        <taxon>Eukaryota</taxon>
        <taxon>Metazoa</taxon>
        <taxon>Spiralia</taxon>
        <taxon>Lophotrochozoa</taxon>
        <taxon>Annelida</taxon>
        <taxon>Polychaeta</taxon>
        <taxon>Sedentaria</taxon>
        <taxon>Canalipalpata</taxon>
        <taxon>Terebellida</taxon>
        <taxon>Terebelliformia</taxon>
        <taxon>Alvinellidae</taxon>
        <taxon>Paralvinella</taxon>
    </lineage>
</organism>
<feature type="region of interest" description="Disordered" evidence="1">
    <location>
        <begin position="13"/>
        <end position="55"/>
    </location>
</feature>
<evidence type="ECO:0000313" key="3">
    <source>
        <dbReference type="Proteomes" id="UP001208570"/>
    </source>
</evidence>
<gene>
    <name evidence="2" type="ORF">LSH36_338g04058</name>
</gene>
<proteinExistence type="predicted"/>
<comment type="caution">
    <text evidence="2">The sequence shown here is derived from an EMBL/GenBank/DDBJ whole genome shotgun (WGS) entry which is preliminary data.</text>
</comment>
<keyword evidence="3" id="KW-1185">Reference proteome</keyword>
<name>A0AAD9JFD6_9ANNE</name>
<dbReference type="Proteomes" id="UP001208570">
    <property type="component" value="Unassembled WGS sequence"/>
</dbReference>
<evidence type="ECO:0000256" key="1">
    <source>
        <dbReference type="SAM" id="MobiDB-lite"/>
    </source>
</evidence>
<accession>A0AAD9JFD6</accession>